<evidence type="ECO:0000256" key="7">
    <source>
        <dbReference type="SAM" id="MobiDB-lite"/>
    </source>
</evidence>
<evidence type="ECO:0000256" key="1">
    <source>
        <dbReference type="ARBA" id="ARBA00005952"/>
    </source>
</evidence>
<evidence type="ECO:0000256" key="5">
    <source>
        <dbReference type="ARBA" id="ARBA00023163"/>
    </source>
</evidence>
<proteinExistence type="inferred from homology"/>
<dbReference type="EMBL" id="JACHVA010000127">
    <property type="protein sequence ID" value="MBC2603601.1"/>
    <property type="molecule type" value="Genomic_DNA"/>
</dbReference>
<comment type="caution">
    <text evidence="9">The sequence shown here is derived from an EMBL/GenBank/DDBJ whole genome shotgun (WGS) entry which is preliminary data.</text>
</comment>
<keyword evidence="10" id="KW-1185">Reference proteome</keyword>
<dbReference type="HAMAP" id="MF_00073">
    <property type="entry name" value="NusB"/>
    <property type="match status" value="1"/>
</dbReference>
<organism evidence="9 10">
    <name type="scientific">Puniceicoccus vermicola</name>
    <dbReference type="NCBI Taxonomy" id="388746"/>
    <lineage>
        <taxon>Bacteria</taxon>
        <taxon>Pseudomonadati</taxon>
        <taxon>Verrucomicrobiota</taxon>
        <taxon>Opitutia</taxon>
        <taxon>Puniceicoccales</taxon>
        <taxon>Puniceicoccaceae</taxon>
        <taxon>Puniceicoccus</taxon>
    </lineage>
</organism>
<dbReference type="CDD" id="cd00619">
    <property type="entry name" value="Terminator_NusB"/>
    <property type="match status" value="1"/>
</dbReference>
<sequence>MPNEKQPEGASVPARKPSRRRQNRVAAMQFLYLYESNRGDTLTELLLGFMDTQEKERDYYQFAEELIHGTIGNLEEIDAKIQSLASNWKFDRIARVDLAILRMACFELLHRSDIPPVVTINEAIDLGKEYSNQESRRFLNGVLDRMSSELGRPLREAE</sequence>
<dbReference type="GO" id="GO:0031564">
    <property type="term" value="P:transcription antitermination"/>
    <property type="evidence" value="ECO:0007669"/>
    <property type="project" value="UniProtKB-KW"/>
</dbReference>
<dbReference type="SUPFAM" id="SSF48013">
    <property type="entry name" value="NusB-like"/>
    <property type="match status" value="1"/>
</dbReference>
<keyword evidence="4 6" id="KW-0805">Transcription regulation</keyword>
<dbReference type="Proteomes" id="UP000525652">
    <property type="component" value="Unassembled WGS sequence"/>
</dbReference>
<comment type="function">
    <text evidence="6">Involved in transcription antitermination. Required for transcription of ribosomal RNA (rRNA) genes. Binds specifically to the boxA antiterminator sequence of the ribosomal RNA (rrn) operons.</text>
</comment>
<dbReference type="PANTHER" id="PTHR11078:SF3">
    <property type="entry name" value="ANTITERMINATION NUSB DOMAIN-CONTAINING PROTEIN"/>
    <property type="match status" value="1"/>
</dbReference>
<evidence type="ECO:0000256" key="2">
    <source>
        <dbReference type="ARBA" id="ARBA00022814"/>
    </source>
</evidence>
<evidence type="ECO:0000256" key="6">
    <source>
        <dbReference type="HAMAP-Rule" id="MF_00073"/>
    </source>
</evidence>
<dbReference type="Gene3D" id="1.10.940.10">
    <property type="entry name" value="NusB-like"/>
    <property type="match status" value="1"/>
</dbReference>
<keyword evidence="2 6" id="KW-0889">Transcription antitermination</keyword>
<reference evidence="9 10" key="1">
    <citation type="submission" date="2020-07" db="EMBL/GenBank/DDBJ databases">
        <authorList>
            <person name="Feng X."/>
        </authorList>
    </citation>
    <scope>NUCLEOTIDE SEQUENCE [LARGE SCALE GENOMIC DNA]</scope>
    <source>
        <strain evidence="9 10">JCM14086</strain>
    </source>
</reference>
<dbReference type="InterPro" id="IPR035926">
    <property type="entry name" value="NusB-like_sf"/>
</dbReference>
<dbReference type="GO" id="GO:0005829">
    <property type="term" value="C:cytosol"/>
    <property type="evidence" value="ECO:0007669"/>
    <property type="project" value="TreeGrafter"/>
</dbReference>
<keyword evidence="3 6" id="KW-0694">RNA-binding</keyword>
<dbReference type="InterPro" id="IPR011605">
    <property type="entry name" value="NusB_fam"/>
</dbReference>
<accession>A0A7X1B0X8</accession>
<evidence type="ECO:0000256" key="4">
    <source>
        <dbReference type="ARBA" id="ARBA00023015"/>
    </source>
</evidence>
<comment type="similarity">
    <text evidence="1 6">Belongs to the NusB family.</text>
</comment>
<dbReference type="NCBIfam" id="TIGR01951">
    <property type="entry name" value="nusB"/>
    <property type="match status" value="1"/>
</dbReference>
<keyword evidence="5 6" id="KW-0804">Transcription</keyword>
<protein>
    <recommendedName>
        <fullName evidence="6">Transcription antitermination protein NusB</fullName>
    </recommendedName>
    <alternativeName>
        <fullName evidence="6">Antitermination factor NusB</fullName>
    </alternativeName>
</protein>
<gene>
    <name evidence="6 9" type="primary">nusB</name>
    <name evidence="9" type="ORF">H5P30_17605</name>
</gene>
<dbReference type="GO" id="GO:0006353">
    <property type="term" value="P:DNA-templated transcription termination"/>
    <property type="evidence" value="ECO:0007669"/>
    <property type="project" value="UniProtKB-UniRule"/>
</dbReference>
<evidence type="ECO:0000313" key="10">
    <source>
        <dbReference type="Proteomes" id="UP000525652"/>
    </source>
</evidence>
<dbReference type="PANTHER" id="PTHR11078">
    <property type="entry name" value="N UTILIZATION SUBSTANCE PROTEIN B-RELATED"/>
    <property type="match status" value="1"/>
</dbReference>
<dbReference type="InterPro" id="IPR006027">
    <property type="entry name" value="NusB_RsmB_TIM44"/>
</dbReference>
<evidence type="ECO:0000313" key="9">
    <source>
        <dbReference type="EMBL" id="MBC2603601.1"/>
    </source>
</evidence>
<dbReference type="GO" id="GO:0003723">
    <property type="term" value="F:RNA binding"/>
    <property type="evidence" value="ECO:0007669"/>
    <property type="project" value="UniProtKB-UniRule"/>
</dbReference>
<dbReference type="AlphaFoldDB" id="A0A7X1B0X8"/>
<evidence type="ECO:0000259" key="8">
    <source>
        <dbReference type="Pfam" id="PF01029"/>
    </source>
</evidence>
<dbReference type="RefSeq" id="WP_185694223.1">
    <property type="nucleotide sequence ID" value="NZ_JACHVA010000127.1"/>
</dbReference>
<feature type="region of interest" description="Disordered" evidence="7">
    <location>
        <begin position="1"/>
        <end position="21"/>
    </location>
</feature>
<name>A0A7X1B0X8_9BACT</name>
<dbReference type="Pfam" id="PF01029">
    <property type="entry name" value="NusB"/>
    <property type="match status" value="1"/>
</dbReference>
<evidence type="ECO:0000256" key="3">
    <source>
        <dbReference type="ARBA" id="ARBA00022884"/>
    </source>
</evidence>
<feature type="domain" description="NusB/RsmB/TIM44" evidence="8">
    <location>
        <begin position="22"/>
        <end position="147"/>
    </location>
</feature>